<dbReference type="EMBL" id="JAUDCL010000008">
    <property type="protein sequence ID" value="MDM8200918.1"/>
    <property type="molecule type" value="Genomic_DNA"/>
</dbReference>
<dbReference type="EC" id="4.4.1.13" evidence="2"/>
<organism evidence="7 8">
    <name type="scientific">Allofournierella massiliensis</name>
    <dbReference type="NCBI Taxonomy" id="1650663"/>
    <lineage>
        <taxon>Bacteria</taxon>
        <taxon>Bacillati</taxon>
        <taxon>Bacillota</taxon>
        <taxon>Clostridia</taxon>
        <taxon>Eubacteriales</taxon>
        <taxon>Oscillospiraceae</taxon>
        <taxon>Allofournierella</taxon>
    </lineage>
</organism>
<sequence length="404" mass="46353">MKYDFTSIIDRRGFDATAVEGIGQKYWGNEPEAPREGFDAIPMWVADMNFATCPAVPEAIIRRAQHGLYGYFQPREEYFSKIMDWRTRHDGFVGLQKEHIGYENGVHGCVTSAVKTLSAPGDKILLHSPVYVGFMADVDMLGRTPVYSPLVRDAQGIWRMDYEDMDRKLRENQIHLAIFCSPHNPAGRVWERWELEKAMEVFEKNQCLVISDEIWADIVYTGHKHIPTLMVNDWAREHTVAVYAPSKTFNLAGLTGSYHIIYNQYLRDRVTGEGNSTHYNEMNVLSMHALLGAYSQQGEEWVKELLQVLEGNCRYAYEHIRDHYQGVQAAMPQGTYMLFLDLTEYCKRTGRTLDEVLKAGWAVGVGWQDGRAFQGPCHIRMNVASPLSRIQEAFDRLDKYVFNA</sequence>
<dbReference type="InterPro" id="IPR051798">
    <property type="entry name" value="Class-II_PLP-Dep_Aminotrans"/>
</dbReference>
<comment type="cofactor">
    <cofactor evidence="1">
        <name>pyridoxal 5'-phosphate</name>
        <dbReference type="ChEBI" id="CHEBI:597326"/>
    </cofactor>
</comment>
<gene>
    <name evidence="7" type="ORF">QUW08_06375</name>
</gene>
<dbReference type="Gene3D" id="3.90.1150.10">
    <property type="entry name" value="Aspartate Aminotransferase, domain 1"/>
    <property type="match status" value="1"/>
</dbReference>
<dbReference type="InterPro" id="IPR015422">
    <property type="entry name" value="PyrdxlP-dep_Trfase_small"/>
</dbReference>
<name>A0ABT7URF4_9FIRM</name>
<dbReference type="PANTHER" id="PTHR43525:SF1">
    <property type="entry name" value="PROTEIN MALY"/>
    <property type="match status" value="1"/>
</dbReference>
<dbReference type="CDD" id="cd00609">
    <property type="entry name" value="AAT_like"/>
    <property type="match status" value="1"/>
</dbReference>
<dbReference type="GO" id="GO:0008483">
    <property type="term" value="F:transaminase activity"/>
    <property type="evidence" value="ECO:0007669"/>
    <property type="project" value="UniProtKB-KW"/>
</dbReference>
<keyword evidence="7" id="KW-0808">Transferase</keyword>
<comment type="caution">
    <text evidence="7">The sequence shown here is derived from an EMBL/GenBank/DDBJ whole genome shotgun (WGS) entry which is preliminary data.</text>
</comment>
<evidence type="ECO:0000313" key="8">
    <source>
        <dbReference type="Proteomes" id="UP001529380"/>
    </source>
</evidence>
<dbReference type="PANTHER" id="PTHR43525">
    <property type="entry name" value="PROTEIN MALY"/>
    <property type="match status" value="1"/>
</dbReference>
<reference evidence="7 8" key="3">
    <citation type="submission" date="2023-06" db="EMBL/GenBank/DDBJ databases">
        <authorList>
            <person name="Zeman M."/>
            <person name="Kubasova T."/>
            <person name="Jahodarova E."/>
            <person name="Nykrynova M."/>
            <person name="Rychlik I."/>
        </authorList>
    </citation>
    <scope>NUCLEOTIDE SEQUENCE [LARGE SCALE GENOMIC DNA]</scope>
    <source>
        <strain evidence="7 8">ET340</strain>
    </source>
</reference>
<dbReference type="InterPro" id="IPR004839">
    <property type="entry name" value="Aminotransferase_I/II_large"/>
</dbReference>
<keyword evidence="4" id="KW-0456">Lyase</keyword>
<dbReference type="RefSeq" id="WP_289599581.1">
    <property type="nucleotide sequence ID" value="NZ_JAUDCL010000008.1"/>
</dbReference>
<keyword evidence="7" id="KW-0032">Aminotransferase</keyword>
<evidence type="ECO:0000256" key="4">
    <source>
        <dbReference type="ARBA" id="ARBA00023239"/>
    </source>
</evidence>
<dbReference type="Pfam" id="PF00155">
    <property type="entry name" value="Aminotran_1_2"/>
    <property type="match status" value="1"/>
</dbReference>
<evidence type="ECO:0000256" key="2">
    <source>
        <dbReference type="ARBA" id="ARBA00012224"/>
    </source>
</evidence>
<protein>
    <recommendedName>
        <fullName evidence="2">cysteine-S-conjugate beta-lyase</fullName>
        <ecNumber evidence="2">4.4.1.13</ecNumber>
    </recommendedName>
</protein>
<dbReference type="SUPFAM" id="SSF53383">
    <property type="entry name" value="PLP-dependent transferases"/>
    <property type="match status" value="1"/>
</dbReference>
<evidence type="ECO:0000256" key="1">
    <source>
        <dbReference type="ARBA" id="ARBA00001933"/>
    </source>
</evidence>
<dbReference type="InterPro" id="IPR015424">
    <property type="entry name" value="PyrdxlP-dep_Trfase"/>
</dbReference>
<evidence type="ECO:0000256" key="5">
    <source>
        <dbReference type="ARBA" id="ARBA00037974"/>
    </source>
</evidence>
<evidence type="ECO:0000259" key="6">
    <source>
        <dbReference type="Pfam" id="PF00155"/>
    </source>
</evidence>
<evidence type="ECO:0000313" key="7">
    <source>
        <dbReference type="EMBL" id="MDM8200918.1"/>
    </source>
</evidence>
<reference evidence="7 8" key="2">
    <citation type="submission" date="2023-06" db="EMBL/GenBank/DDBJ databases">
        <title>Identification and characterization of horizontal gene transfer across gut microbiota members of farm animals based on homology search.</title>
        <authorList>
            <person name="Schwarzerova J."/>
            <person name="Nykrynova M."/>
            <person name="Jureckova K."/>
            <person name="Cejkova D."/>
            <person name="Rychlik I."/>
        </authorList>
    </citation>
    <scope>NUCLEOTIDE SEQUENCE [LARGE SCALE GENOMIC DNA]</scope>
    <source>
        <strain evidence="7 8">ET340</strain>
    </source>
</reference>
<keyword evidence="3" id="KW-0663">Pyridoxal phosphate</keyword>
<keyword evidence="8" id="KW-1185">Reference proteome</keyword>
<accession>A0ABT7URF4</accession>
<comment type="similarity">
    <text evidence="5">Belongs to the class-II pyridoxal-phosphate-dependent aminotransferase family. MalY/PatB cystathionine beta-lyase subfamily.</text>
</comment>
<dbReference type="InterPro" id="IPR015421">
    <property type="entry name" value="PyrdxlP-dep_Trfase_major"/>
</dbReference>
<dbReference type="Gene3D" id="3.40.640.10">
    <property type="entry name" value="Type I PLP-dependent aspartate aminotransferase-like (Major domain)"/>
    <property type="match status" value="1"/>
</dbReference>
<dbReference type="Proteomes" id="UP001529380">
    <property type="component" value="Unassembled WGS sequence"/>
</dbReference>
<evidence type="ECO:0000256" key="3">
    <source>
        <dbReference type="ARBA" id="ARBA00022898"/>
    </source>
</evidence>
<feature type="domain" description="Aminotransferase class I/classII large" evidence="6">
    <location>
        <begin position="47"/>
        <end position="396"/>
    </location>
</feature>
<reference evidence="8" key="1">
    <citation type="submission" date="2023-06" db="EMBL/GenBank/DDBJ databases">
        <title>Identification and characterization of horizontal gene transfer across gut microbiota members of farm animals based on homology search.</title>
        <authorList>
            <person name="Zeman M."/>
            <person name="Kubasova T."/>
            <person name="Jahodarova E."/>
            <person name="Nykrynova M."/>
            <person name="Rychlik I."/>
        </authorList>
    </citation>
    <scope>NUCLEOTIDE SEQUENCE [LARGE SCALE GENOMIC DNA]</scope>
    <source>
        <strain evidence="8">ET340</strain>
    </source>
</reference>
<proteinExistence type="inferred from homology"/>